<dbReference type="OrthoDB" id="5899712at2"/>
<dbReference type="AlphaFoldDB" id="A0A1Y6EXN5"/>
<keyword evidence="2" id="KW-1185">Reference proteome</keyword>
<accession>A0A1Y6EXN5</accession>
<evidence type="ECO:0000313" key="2">
    <source>
        <dbReference type="Proteomes" id="UP000194450"/>
    </source>
</evidence>
<sequence>MIITIVIILIVALVVLAIAVNAIQQHKQRAELERRQKLARYKLVFDQSEDLINAASNLPVGRVLILTLNKRALDAVKRMLTVAPTSENKNRIEEYQQRVKAFENQDNEPVSGELEIPENDKQVIGMLNAIKKLRNALRSEHSKGRIDTTSFLAEDRKLVKIQVQVSVESLIRRGKMAYRTQMLGSARQYYEKALKMLEDQSFTDEYITSRKAQVSEDLDAITEELRDTNARDASNRKKDELEELFQPKRKW</sequence>
<gene>
    <name evidence="1" type="ORF">SAMN06297229_1603</name>
</gene>
<organism evidence="1 2">
    <name type="scientific">Pseudidiomarina planktonica</name>
    <dbReference type="NCBI Taxonomy" id="1323738"/>
    <lineage>
        <taxon>Bacteria</taxon>
        <taxon>Pseudomonadati</taxon>
        <taxon>Pseudomonadota</taxon>
        <taxon>Gammaproteobacteria</taxon>
        <taxon>Alteromonadales</taxon>
        <taxon>Idiomarinaceae</taxon>
        <taxon>Pseudidiomarina</taxon>
    </lineage>
</organism>
<reference evidence="2" key="1">
    <citation type="submission" date="2017-04" db="EMBL/GenBank/DDBJ databases">
        <authorList>
            <person name="Varghese N."/>
            <person name="Submissions S."/>
        </authorList>
    </citation>
    <scope>NUCLEOTIDE SEQUENCE [LARGE SCALE GENOMIC DNA]</scope>
</reference>
<dbReference type="Proteomes" id="UP000194450">
    <property type="component" value="Unassembled WGS sequence"/>
</dbReference>
<evidence type="ECO:0000313" key="1">
    <source>
        <dbReference type="EMBL" id="SMQ67398.1"/>
    </source>
</evidence>
<name>A0A1Y6EXN5_9GAMM</name>
<dbReference type="EMBL" id="FXWH01000001">
    <property type="protein sequence ID" value="SMQ67398.1"/>
    <property type="molecule type" value="Genomic_DNA"/>
</dbReference>
<dbReference type="RefSeq" id="WP_086434650.1">
    <property type="nucleotide sequence ID" value="NZ_FXWH01000001.1"/>
</dbReference>
<protein>
    <submittedName>
        <fullName evidence="1">Uncharacterized protein</fullName>
    </submittedName>
</protein>
<proteinExistence type="predicted"/>